<gene>
    <name evidence="2" type="ORF">CFP56_009314</name>
    <name evidence="3" type="ORF">CFP56_043354</name>
</gene>
<keyword evidence="4" id="KW-1185">Reference proteome</keyword>
<dbReference type="AlphaFoldDB" id="A0AAW0L3K9"/>
<evidence type="ECO:0000313" key="4">
    <source>
        <dbReference type="Proteomes" id="UP000237347"/>
    </source>
</evidence>
<dbReference type="Proteomes" id="UP000237347">
    <property type="component" value="Unassembled WGS sequence"/>
</dbReference>
<protein>
    <submittedName>
        <fullName evidence="2">Uncharacterized protein</fullName>
    </submittedName>
</protein>
<name>A0AAW0L3K9_QUESU</name>
<evidence type="ECO:0000313" key="2">
    <source>
        <dbReference type="EMBL" id="KAK7845444.1"/>
    </source>
</evidence>
<reference evidence="2" key="3">
    <citation type="submission" date="2023-07" db="EMBL/GenBank/DDBJ databases">
        <title>An improved reference 1 genome and first organelle genomes of Quercus suber.</title>
        <authorList>
            <consortium name="Genosuber Consortium"/>
            <person name="Usie A."/>
            <person name="Serra O."/>
            <person name="Barros P."/>
        </authorList>
    </citation>
    <scope>NUCLEOTIDE SEQUENCE</scope>
    <source>
        <strain evidence="2">HL8</strain>
        <tissue evidence="2">Leaves</tissue>
    </source>
</reference>
<reference evidence="2 4" key="2">
    <citation type="journal article" date="2018" name="Sci. Data">
        <title>The draft genome sequence of cork oak.</title>
        <authorList>
            <person name="Ramos A.M."/>
            <person name="Usie A."/>
            <person name="Barbosa P."/>
            <person name="Barros P.M."/>
            <person name="Capote T."/>
            <person name="Chaves I."/>
            <person name="Simoes F."/>
            <person name="Abreu I."/>
            <person name="Carrasquinho I."/>
            <person name="Faro C."/>
            <person name="Guimaraes J.B."/>
            <person name="Mendonca D."/>
            <person name="Nobrega F."/>
            <person name="Rodrigues L."/>
            <person name="Saibo N.J.M."/>
            <person name="Varela M.C."/>
            <person name="Egas C."/>
            <person name="Matos J."/>
            <person name="Miguel C.M."/>
            <person name="Oliveira M.M."/>
            <person name="Ricardo C.P."/>
            <person name="Goncalves S."/>
        </authorList>
    </citation>
    <scope>NUCLEOTIDE SEQUENCE [LARGE SCALE GENOMIC DNA]</scope>
    <source>
        <strain evidence="4">cv. HL8</strain>
        <strain evidence="2">HL8</strain>
    </source>
</reference>
<feature type="compositionally biased region" description="Polar residues" evidence="1">
    <location>
        <begin position="49"/>
        <end position="58"/>
    </location>
</feature>
<dbReference type="EMBL" id="PKMF04000093">
    <property type="protein sequence ID" value="KAK7850950.1"/>
    <property type="molecule type" value="Genomic_DNA"/>
</dbReference>
<sequence length="81" mass="9030">MESTISNPDFSIEEEELKRTKHRKTETRDLESDPKPETISGDLNRSKENTPQSSSKLSAKTAAIPPPRRRQPSSPPPPPPP</sequence>
<accession>A0AAW0L3K9</accession>
<proteinExistence type="predicted"/>
<dbReference type="EMBL" id="PKMF04000170">
    <property type="protein sequence ID" value="KAK7845444.1"/>
    <property type="molecule type" value="Genomic_DNA"/>
</dbReference>
<evidence type="ECO:0000313" key="3">
    <source>
        <dbReference type="EMBL" id="KAK7850950.1"/>
    </source>
</evidence>
<feature type="compositionally biased region" description="Basic and acidic residues" evidence="1">
    <location>
        <begin position="26"/>
        <end position="36"/>
    </location>
</feature>
<reference evidence="2" key="1">
    <citation type="submission" date="2017-12" db="EMBL/GenBank/DDBJ databases">
        <authorList>
            <person name="Barbosa P."/>
            <person name="Usie A."/>
            <person name="Ramos A.M."/>
        </authorList>
    </citation>
    <scope>NUCLEOTIDE SEQUENCE</scope>
    <source>
        <strain evidence="2">HL8</strain>
        <tissue evidence="2">Leaves</tissue>
    </source>
</reference>
<evidence type="ECO:0000256" key="1">
    <source>
        <dbReference type="SAM" id="MobiDB-lite"/>
    </source>
</evidence>
<comment type="caution">
    <text evidence="2">The sequence shown here is derived from an EMBL/GenBank/DDBJ whole genome shotgun (WGS) entry which is preliminary data.</text>
</comment>
<organism evidence="2 4">
    <name type="scientific">Quercus suber</name>
    <name type="common">Cork oak</name>
    <dbReference type="NCBI Taxonomy" id="58331"/>
    <lineage>
        <taxon>Eukaryota</taxon>
        <taxon>Viridiplantae</taxon>
        <taxon>Streptophyta</taxon>
        <taxon>Embryophyta</taxon>
        <taxon>Tracheophyta</taxon>
        <taxon>Spermatophyta</taxon>
        <taxon>Magnoliopsida</taxon>
        <taxon>eudicotyledons</taxon>
        <taxon>Gunneridae</taxon>
        <taxon>Pentapetalae</taxon>
        <taxon>rosids</taxon>
        <taxon>fabids</taxon>
        <taxon>Fagales</taxon>
        <taxon>Fagaceae</taxon>
        <taxon>Quercus</taxon>
    </lineage>
</organism>
<feature type="region of interest" description="Disordered" evidence="1">
    <location>
        <begin position="1"/>
        <end position="81"/>
    </location>
</feature>